<proteinExistence type="inferred from homology"/>
<keyword evidence="6" id="KW-0224">Dipeptidase</keyword>
<keyword evidence="6" id="KW-0645">Protease</keyword>
<accession>C8P5M3</accession>
<comment type="caution">
    <text evidence="6">The sequence shown here is derived from an EMBL/GenBank/DDBJ whole genome shotgun (WGS) entry which is preliminary data.</text>
</comment>
<dbReference type="GO" id="GO:0102009">
    <property type="term" value="F:proline dipeptidase activity"/>
    <property type="evidence" value="ECO:0007669"/>
    <property type="project" value="UniProtKB-EC"/>
</dbReference>
<evidence type="ECO:0000313" key="7">
    <source>
        <dbReference type="Proteomes" id="UP000003675"/>
    </source>
</evidence>
<dbReference type="PANTHER" id="PTHR46112">
    <property type="entry name" value="AMINOPEPTIDASE"/>
    <property type="match status" value="1"/>
</dbReference>
<dbReference type="InterPro" id="IPR036005">
    <property type="entry name" value="Creatinase/aminopeptidase-like"/>
</dbReference>
<dbReference type="SUPFAM" id="SSF53092">
    <property type="entry name" value="Creatinase/prolidase N-terminal domain"/>
    <property type="match status" value="1"/>
</dbReference>
<dbReference type="AlphaFoldDB" id="C8P5M3"/>
<protein>
    <submittedName>
        <fullName evidence="6">Creatinase</fullName>
        <ecNumber evidence="6">3.4.13.9</ecNumber>
    </submittedName>
</protein>
<dbReference type="Gene3D" id="3.40.350.10">
    <property type="entry name" value="Creatinase/prolidase N-terminal domain"/>
    <property type="match status" value="1"/>
</dbReference>
<dbReference type="Proteomes" id="UP000003675">
    <property type="component" value="Unassembled WGS sequence"/>
</dbReference>
<dbReference type="GO" id="GO:0046872">
    <property type="term" value="F:metal ion binding"/>
    <property type="evidence" value="ECO:0007669"/>
    <property type="project" value="UniProtKB-KW"/>
</dbReference>
<evidence type="ECO:0000256" key="2">
    <source>
        <dbReference type="ARBA" id="ARBA00022801"/>
    </source>
</evidence>
<feature type="domain" description="Creatinase N-terminal" evidence="5">
    <location>
        <begin position="11"/>
        <end position="137"/>
    </location>
</feature>
<dbReference type="InterPro" id="IPR000994">
    <property type="entry name" value="Pept_M24"/>
</dbReference>
<name>C8P5M3_9LACO</name>
<dbReference type="STRING" id="525309.HMPREF0494_0615"/>
<keyword evidence="1 3" id="KW-0479">Metal-binding</keyword>
<dbReference type="Pfam" id="PF01321">
    <property type="entry name" value="Creatinase_N"/>
    <property type="match status" value="1"/>
</dbReference>
<dbReference type="PANTHER" id="PTHR46112:SF3">
    <property type="entry name" value="AMINOPEPTIDASE YPDF"/>
    <property type="match status" value="1"/>
</dbReference>
<evidence type="ECO:0000256" key="3">
    <source>
        <dbReference type="RuleBase" id="RU000590"/>
    </source>
</evidence>
<evidence type="ECO:0000259" key="5">
    <source>
        <dbReference type="Pfam" id="PF01321"/>
    </source>
</evidence>
<evidence type="ECO:0000259" key="4">
    <source>
        <dbReference type="Pfam" id="PF00557"/>
    </source>
</evidence>
<evidence type="ECO:0000256" key="1">
    <source>
        <dbReference type="ARBA" id="ARBA00022723"/>
    </source>
</evidence>
<dbReference type="Gene3D" id="3.90.230.10">
    <property type="entry name" value="Creatinase/methionine aminopeptidase superfamily"/>
    <property type="match status" value="1"/>
</dbReference>
<dbReference type="PROSITE" id="PS00491">
    <property type="entry name" value="PROLINE_PEPTIDASE"/>
    <property type="match status" value="1"/>
</dbReference>
<evidence type="ECO:0000313" key="6">
    <source>
        <dbReference type="EMBL" id="EEW54194.1"/>
    </source>
</evidence>
<dbReference type="InterPro" id="IPR050659">
    <property type="entry name" value="Peptidase_M24B"/>
</dbReference>
<gene>
    <name evidence="6" type="primary">pepQ3</name>
    <name evidence="6" type="ORF">HMPREF0494_0615</name>
</gene>
<dbReference type="CDD" id="cd01092">
    <property type="entry name" value="APP-like"/>
    <property type="match status" value="1"/>
</dbReference>
<feature type="domain" description="Peptidase M24" evidence="4">
    <location>
        <begin position="144"/>
        <end position="348"/>
    </location>
</feature>
<dbReference type="HOGENOM" id="CLU_017266_4_0_9"/>
<dbReference type="SUPFAM" id="SSF55920">
    <property type="entry name" value="Creatinase/aminopeptidase"/>
    <property type="match status" value="1"/>
</dbReference>
<dbReference type="InterPro" id="IPR029149">
    <property type="entry name" value="Creatin/AminoP/Spt16_N"/>
</dbReference>
<dbReference type="EMBL" id="ACLL01000015">
    <property type="protein sequence ID" value="EEW54194.1"/>
    <property type="molecule type" value="Genomic_DNA"/>
</dbReference>
<comment type="similarity">
    <text evidence="3">Belongs to the peptidase M24B family.</text>
</comment>
<dbReference type="Pfam" id="PF00557">
    <property type="entry name" value="Peptidase_M24"/>
    <property type="match status" value="1"/>
</dbReference>
<sequence length="367" mass="41347">MSMKEGLLMSRLTKLQLKLPQLDIDAFVITNHYNLKYLVNFEALPGDGCLLVTKDSATLITDARYQEAIEEEINDPAVDHVITRDYYGEVQRQCAKKGAKTLGYEGTIPMAIYRQIEQGDDYQMVFENNVVETMRRIKEPVEIENIRKACQLQSQAFDYILSYVKPGMTERQVVNELDHWMKLRGAENISFTTIIASGENGAKPHATATDKKLKKGELVTLDFGYFINGYTGDMTRTFAMGPVSDKLHEMYDLVQKANEEVRAVIKDGMHGDDMDRPGRDLIWSHGYKDNFEHGMGHGIGLSVHELPATYGPGRHEVVVHENEIITVEPGIYVPGVGGVRIEDDVLVRKTDCETLTTAPRDLQTINC</sequence>
<dbReference type="InterPro" id="IPR000587">
    <property type="entry name" value="Creatinase_N"/>
</dbReference>
<dbReference type="eggNOG" id="COG0006">
    <property type="taxonomic scope" value="Bacteria"/>
</dbReference>
<reference evidence="6 7" key="1">
    <citation type="submission" date="2009-09" db="EMBL/GenBank/DDBJ databases">
        <authorList>
            <person name="Qin X."/>
            <person name="Bachman B."/>
            <person name="Battles P."/>
            <person name="Bell A."/>
            <person name="Bess C."/>
            <person name="Bickham C."/>
            <person name="Chaboub L."/>
            <person name="Chen D."/>
            <person name="Coyle M."/>
            <person name="Deiros D.R."/>
            <person name="Dinh H."/>
            <person name="Forbes L."/>
            <person name="Fowler G."/>
            <person name="Francisco L."/>
            <person name="Fu Q."/>
            <person name="Gubbala S."/>
            <person name="Hale W."/>
            <person name="Han Y."/>
            <person name="Hemphill L."/>
            <person name="Highlander S.K."/>
            <person name="Hirani K."/>
            <person name="Hogues M."/>
            <person name="Jackson L."/>
            <person name="Jakkamsetti A."/>
            <person name="Javaid M."/>
            <person name="Jiang H."/>
            <person name="Korchina V."/>
            <person name="Kovar C."/>
            <person name="Lara F."/>
            <person name="Lee S."/>
            <person name="Mata R."/>
            <person name="Mathew T."/>
            <person name="Moen C."/>
            <person name="Morales K."/>
            <person name="Munidasa M."/>
            <person name="Nazareth L."/>
            <person name="Ngo R."/>
            <person name="Nguyen L."/>
            <person name="Okwuonu G."/>
            <person name="Ongeri F."/>
            <person name="Patil S."/>
            <person name="Petrosino J."/>
            <person name="Pham C."/>
            <person name="Pham P."/>
            <person name="Pu L.-L."/>
            <person name="Puazo M."/>
            <person name="Raj R."/>
            <person name="Reid J."/>
            <person name="Rouhana J."/>
            <person name="Saada N."/>
            <person name="Shang Y."/>
            <person name="Simmons D."/>
            <person name="Thornton R."/>
            <person name="Warren J."/>
            <person name="Weissenberger G."/>
            <person name="Zhang J."/>
            <person name="Zhang L."/>
            <person name="Zhou C."/>
            <person name="Zhu D."/>
            <person name="Muzny D."/>
            <person name="Worley K."/>
            <person name="Gibbs R."/>
        </authorList>
    </citation>
    <scope>NUCLEOTIDE SEQUENCE [LARGE SCALE GENOMIC DNA]</scope>
    <source>
        <strain evidence="6 7">DSM 16041</strain>
    </source>
</reference>
<dbReference type="EC" id="3.4.13.9" evidence="6"/>
<dbReference type="InterPro" id="IPR001131">
    <property type="entry name" value="Peptidase_M24B_aminopep-P_CS"/>
</dbReference>
<organism evidence="6 7">
    <name type="scientific">Limosilactobacillus antri DSM 16041</name>
    <dbReference type="NCBI Taxonomy" id="525309"/>
    <lineage>
        <taxon>Bacteria</taxon>
        <taxon>Bacillati</taxon>
        <taxon>Bacillota</taxon>
        <taxon>Bacilli</taxon>
        <taxon>Lactobacillales</taxon>
        <taxon>Lactobacillaceae</taxon>
        <taxon>Limosilactobacillus</taxon>
    </lineage>
</organism>
<keyword evidence="2 6" id="KW-0378">Hydrolase</keyword>